<name>A0A5J9SVT5_9POAL</name>
<dbReference type="InterPro" id="IPR046956">
    <property type="entry name" value="RLP23-like"/>
</dbReference>
<evidence type="ECO:0000256" key="6">
    <source>
        <dbReference type="ARBA" id="ARBA00023180"/>
    </source>
</evidence>
<keyword evidence="2" id="KW-0812">Transmembrane</keyword>
<dbReference type="InterPro" id="IPR001611">
    <property type="entry name" value="Leu-rich_rpt"/>
</dbReference>
<proteinExistence type="predicted"/>
<dbReference type="Gramene" id="TVU03098">
    <property type="protein sequence ID" value="TVU03098"/>
    <property type="gene ID" value="EJB05_51382"/>
</dbReference>
<evidence type="ECO:0000313" key="9">
    <source>
        <dbReference type="Proteomes" id="UP000324897"/>
    </source>
</evidence>
<protein>
    <submittedName>
        <fullName evidence="8">Uncharacterized protein</fullName>
    </submittedName>
</protein>
<dbReference type="InterPro" id="IPR032675">
    <property type="entry name" value="LRR_dom_sf"/>
</dbReference>
<evidence type="ECO:0000313" key="8">
    <source>
        <dbReference type="EMBL" id="TVU03098.1"/>
    </source>
</evidence>
<keyword evidence="6" id="KW-0325">Glycoprotein</keyword>
<gene>
    <name evidence="8" type="ORF">EJB05_51382</name>
</gene>
<dbReference type="PANTHER" id="PTHR48063:SF45">
    <property type="entry name" value="LEUCINE-RICH REPEAT-CONTAINING N-TERMINAL PLANT-TYPE DOMAIN-CONTAINING PROTEIN"/>
    <property type="match status" value="1"/>
</dbReference>
<dbReference type="SUPFAM" id="SSF52058">
    <property type="entry name" value="L domain-like"/>
    <property type="match status" value="1"/>
</dbReference>
<dbReference type="Proteomes" id="UP000324897">
    <property type="component" value="Unassembled WGS sequence"/>
</dbReference>
<dbReference type="PANTHER" id="PTHR48063">
    <property type="entry name" value="LRR RECEPTOR-LIKE KINASE"/>
    <property type="match status" value="1"/>
</dbReference>
<keyword evidence="4" id="KW-1133">Transmembrane helix</keyword>
<evidence type="ECO:0000256" key="2">
    <source>
        <dbReference type="ARBA" id="ARBA00022692"/>
    </source>
</evidence>
<feature type="region of interest" description="Disordered" evidence="7">
    <location>
        <begin position="176"/>
        <end position="211"/>
    </location>
</feature>
<evidence type="ECO:0000256" key="3">
    <source>
        <dbReference type="ARBA" id="ARBA00022729"/>
    </source>
</evidence>
<dbReference type="Pfam" id="PF00560">
    <property type="entry name" value="LRR_1"/>
    <property type="match status" value="2"/>
</dbReference>
<dbReference type="Gene3D" id="3.80.10.10">
    <property type="entry name" value="Ribonuclease Inhibitor"/>
    <property type="match status" value="1"/>
</dbReference>
<dbReference type="AlphaFoldDB" id="A0A5J9SVT5"/>
<feature type="non-terminal residue" evidence="8">
    <location>
        <position position="1"/>
    </location>
</feature>
<evidence type="ECO:0000256" key="4">
    <source>
        <dbReference type="ARBA" id="ARBA00022989"/>
    </source>
</evidence>
<comment type="caution">
    <text evidence="8">The sequence shown here is derived from an EMBL/GenBank/DDBJ whole genome shotgun (WGS) entry which is preliminary data.</text>
</comment>
<dbReference type="OrthoDB" id="1001215at2759"/>
<evidence type="ECO:0000256" key="5">
    <source>
        <dbReference type="ARBA" id="ARBA00023136"/>
    </source>
</evidence>
<dbReference type="EMBL" id="RWGY01000229">
    <property type="protein sequence ID" value="TVU03098.1"/>
    <property type="molecule type" value="Genomic_DNA"/>
</dbReference>
<accession>A0A5J9SVT5</accession>
<keyword evidence="5" id="KW-0472">Membrane</keyword>
<evidence type="ECO:0000256" key="7">
    <source>
        <dbReference type="SAM" id="MobiDB-lite"/>
    </source>
</evidence>
<dbReference type="GO" id="GO:0016020">
    <property type="term" value="C:membrane"/>
    <property type="evidence" value="ECO:0007669"/>
    <property type="project" value="UniProtKB-SubCell"/>
</dbReference>
<comment type="subcellular location">
    <subcellularLocation>
        <location evidence="1">Membrane</location>
        <topology evidence="1">Single-pass type I membrane protein</topology>
    </subcellularLocation>
</comment>
<evidence type="ECO:0000256" key="1">
    <source>
        <dbReference type="ARBA" id="ARBA00004479"/>
    </source>
</evidence>
<reference evidence="8 9" key="1">
    <citation type="journal article" date="2019" name="Sci. Rep.">
        <title>A high-quality genome of Eragrostis curvula grass provides insights into Poaceae evolution and supports new strategies to enhance forage quality.</title>
        <authorList>
            <person name="Carballo J."/>
            <person name="Santos B.A.C.M."/>
            <person name="Zappacosta D."/>
            <person name="Garbus I."/>
            <person name="Selva J.P."/>
            <person name="Gallo C.A."/>
            <person name="Diaz A."/>
            <person name="Albertini E."/>
            <person name="Caccamo M."/>
            <person name="Echenique V."/>
        </authorList>
    </citation>
    <scope>NUCLEOTIDE SEQUENCE [LARGE SCALE GENOMIC DNA]</scope>
    <source>
        <strain evidence="9">cv. Victoria</strain>
        <tissue evidence="8">Leaf</tissue>
    </source>
</reference>
<keyword evidence="9" id="KW-1185">Reference proteome</keyword>
<keyword evidence="3" id="KW-0732">Signal</keyword>
<organism evidence="8 9">
    <name type="scientific">Eragrostis curvula</name>
    <name type="common">weeping love grass</name>
    <dbReference type="NCBI Taxonomy" id="38414"/>
    <lineage>
        <taxon>Eukaryota</taxon>
        <taxon>Viridiplantae</taxon>
        <taxon>Streptophyta</taxon>
        <taxon>Embryophyta</taxon>
        <taxon>Tracheophyta</taxon>
        <taxon>Spermatophyta</taxon>
        <taxon>Magnoliopsida</taxon>
        <taxon>Liliopsida</taxon>
        <taxon>Poales</taxon>
        <taxon>Poaceae</taxon>
        <taxon>PACMAD clade</taxon>
        <taxon>Chloridoideae</taxon>
        <taxon>Eragrostideae</taxon>
        <taxon>Eragrostidinae</taxon>
        <taxon>Eragrostis</taxon>
    </lineage>
</organism>
<sequence length="226" mass="24984">MNYLFVVNLNLNNISGEFPPIFTRSPNAIFVDLSDNQFSGNLPLWIWEKMPSIALLRLRSNKFDGSIPNNGLAMCKGLQFLDLAHNKLTGSIPPSLVNLSAVARTSGYSKSLHRSLNIGAAVGYYNAILYMRLQEQYHEVLRDFTNPWAQESLKTGFGIKRYGHLKIDDGAAVHRSTVDRGATRGGGLPDFSPPTRRRDEGSQNLVAGDERAMAEPLVAHVVDGEQ</sequence>